<keyword evidence="4" id="KW-0489">Methyltransferase</keyword>
<name>A0A150HWU9_9GAMM</name>
<proteinExistence type="inferred from homology"/>
<dbReference type="GO" id="GO:0032259">
    <property type="term" value="P:methylation"/>
    <property type="evidence" value="ECO:0007669"/>
    <property type="project" value="UniProtKB-KW"/>
</dbReference>
<dbReference type="InterPro" id="IPR003356">
    <property type="entry name" value="DNA_methylase_A-5"/>
</dbReference>
<dbReference type="PATRIC" id="fig|52133.18.peg.1181"/>
<feature type="domain" description="DNA methylase adenine-specific" evidence="2">
    <location>
        <begin position="115"/>
        <end position="383"/>
    </location>
</feature>
<dbReference type="Gene3D" id="3.40.50.12420">
    <property type="match status" value="1"/>
</dbReference>
<comment type="caution">
    <text evidence="4">The sequence shown here is derived from an EMBL/GenBank/DDBJ whole genome shotgun (WGS) entry which is preliminary data.</text>
</comment>
<dbReference type="SUPFAM" id="SSF53335">
    <property type="entry name" value="S-adenosyl-L-methionine-dependent methyltransferases"/>
    <property type="match status" value="1"/>
</dbReference>
<accession>A0A150HWU9</accession>
<protein>
    <submittedName>
        <fullName evidence="4">N-6 DNA Methylase</fullName>
    </submittedName>
</protein>
<evidence type="ECO:0000259" key="2">
    <source>
        <dbReference type="Pfam" id="PF02384"/>
    </source>
</evidence>
<dbReference type="GO" id="GO:0003677">
    <property type="term" value="F:DNA binding"/>
    <property type="evidence" value="ECO:0007669"/>
    <property type="project" value="InterPro"/>
</dbReference>
<feature type="domain" description="Restriction endonuclease BpuSI specificity" evidence="3">
    <location>
        <begin position="490"/>
        <end position="667"/>
    </location>
</feature>
<sequence length="685" mass="76936">MLLPTCFEYIRGAATRVENLNKNKWKPAQFYLATPTRLITLGKKIDFEHIFKEPAPNPNDNNFFSNTVLTETYNAGKALGRGDDIAELINEILVDYVPKKQGIVETDTELALLLSVIAKITLGRELERDESIIDPASGSGRLLTVLDHISFKNILPSQIKAIEKEPLFSEALSLRLGLAFGESISPLNSPKVTITGIENIKKTHFDDVKVVLMNPPYISGIQSKLIKKVFSNRILAISGEKSVLDIGQAALEILFLELICHLVTDGTVISVIYPSNHLYRVSKEMTAFRNYLLDHFGLSYIVTYPRKGLFSSVVKSTVILSGVKGRKVDKVNLIEIWKSVNDVKLIDLYNNLFDMQTQYGGNEDISNLNVDGVSLKEISASDLKNKSNSGWQGIIGDGVGKQYDKFMKLYMSDFNNIDSSDIIRGNFGNKGNNNLTVIDKTKSNPILSKIPKNWLIPLLNRTKDMPRILTSSSTNDISFIPPDSAYEFGTKEALILDSIINEYLDGYVLKQSSQEKKKPDREHVITSLKSNSRSKYSNLILLPRGSRKQGQIGILESDEILVSTNGLLINTNDPKHLKLMGAWLLSIFGQLQLEFNAIPQEGMRKLEANIVQKIRYPKFDGIQKDKADKLMALFETEDCLIFKDIQEREIDRLWAEIISPSDHLTVLEEAFELFQELIDQRNGLG</sequence>
<dbReference type="InterPro" id="IPR054164">
    <property type="entry name" value="BpuSI_TRD"/>
</dbReference>
<dbReference type="Pfam" id="PF22008">
    <property type="entry name" value="BpuSI_TRD"/>
    <property type="match status" value="1"/>
</dbReference>
<evidence type="ECO:0000256" key="1">
    <source>
        <dbReference type="ARBA" id="ARBA00006594"/>
    </source>
</evidence>
<keyword evidence="4" id="KW-0808">Transferase</keyword>
<organism evidence="4 5">
    <name type="scientific">Acinetobacter venetianus</name>
    <dbReference type="NCBI Taxonomy" id="52133"/>
    <lineage>
        <taxon>Bacteria</taxon>
        <taxon>Pseudomonadati</taxon>
        <taxon>Pseudomonadota</taxon>
        <taxon>Gammaproteobacteria</taxon>
        <taxon>Moraxellales</taxon>
        <taxon>Moraxellaceae</taxon>
        <taxon>Acinetobacter</taxon>
    </lineage>
</organism>
<dbReference type="InterPro" id="IPR029063">
    <property type="entry name" value="SAM-dependent_MTases_sf"/>
</dbReference>
<comment type="similarity">
    <text evidence="1">Belongs to the N(4)/N(6)-methyltransferase family.</text>
</comment>
<evidence type="ECO:0000313" key="4">
    <source>
        <dbReference type="EMBL" id="KXZ71361.1"/>
    </source>
</evidence>
<dbReference type="AlphaFoldDB" id="A0A150HWU9"/>
<dbReference type="GO" id="GO:0008170">
    <property type="term" value="F:N-methyltransferase activity"/>
    <property type="evidence" value="ECO:0007669"/>
    <property type="project" value="InterPro"/>
</dbReference>
<dbReference type="Pfam" id="PF02384">
    <property type="entry name" value="N6_Mtase"/>
    <property type="match status" value="1"/>
</dbReference>
<evidence type="ECO:0000259" key="3">
    <source>
        <dbReference type="Pfam" id="PF22008"/>
    </source>
</evidence>
<gene>
    <name evidence="4" type="ORF">AVENLUH5627_01136</name>
</gene>
<evidence type="ECO:0000313" key="5">
    <source>
        <dbReference type="Proteomes" id="UP000075680"/>
    </source>
</evidence>
<dbReference type="EMBL" id="JRUE01000106">
    <property type="protein sequence ID" value="KXZ71361.1"/>
    <property type="molecule type" value="Genomic_DNA"/>
</dbReference>
<reference evidence="4 5" key="1">
    <citation type="journal article" date="2016" name="Sci. Rep.">
        <title>Genomic and phenotypic characterization of the species Acinetobacter venetianus.</title>
        <authorList>
            <person name="Fondi M."/>
            <person name="Maida I."/>
            <person name="Perrin E."/>
            <person name="Orlandini V."/>
            <person name="La Torre L."/>
            <person name="Bosi E."/>
            <person name="Negroni A."/>
            <person name="Zanaroli G."/>
            <person name="Fava F."/>
            <person name="Decorosi F."/>
            <person name="Giovannetti L."/>
            <person name="Viti C."/>
            <person name="Vaneechoutte M."/>
            <person name="Dijkshoorn L."/>
            <person name="Fani R."/>
        </authorList>
    </citation>
    <scope>NUCLEOTIDE SEQUENCE [LARGE SCALE GENOMIC DNA]</scope>
    <source>
        <strain evidence="4 5">LUH5627</strain>
    </source>
</reference>
<dbReference type="Proteomes" id="UP000075680">
    <property type="component" value="Unassembled WGS sequence"/>
</dbReference>